<dbReference type="GO" id="GO:0005524">
    <property type="term" value="F:ATP binding"/>
    <property type="evidence" value="ECO:0007669"/>
    <property type="project" value="UniProtKB-KW"/>
</dbReference>
<feature type="binding site" evidence="9">
    <location>
        <position position="285"/>
    </location>
    <ligand>
        <name>ATP</name>
        <dbReference type="ChEBI" id="CHEBI:30616"/>
    </ligand>
</feature>
<feature type="binding site" evidence="9">
    <location>
        <position position="99"/>
    </location>
    <ligand>
        <name>L-glutamine</name>
        <dbReference type="ChEBI" id="CHEBI:58359"/>
    </ligand>
</feature>
<proteinExistence type="inferred from homology"/>
<dbReference type="InterPro" id="IPR033738">
    <property type="entry name" value="AsnB_N"/>
</dbReference>
<dbReference type="Gene3D" id="3.60.20.10">
    <property type="entry name" value="Glutamine Phosphoribosylpyrophosphate, subunit 1, domain 1"/>
    <property type="match status" value="1"/>
</dbReference>
<evidence type="ECO:0000256" key="3">
    <source>
        <dbReference type="ARBA" id="ARBA00012737"/>
    </source>
</evidence>
<feature type="active site" description="For GATase activity" evidence="8">
    <location>
        <position position="2"/>
    </location>
</feature>
<dbReference type="GO" id="GO:0005829">
    <property type="term" value="C:cytosol"/>
    <property type="evidence" value="ECO:0007669"/>
    <property type="project" value="TreeGrafter"/>
</dbReference>
<dbReference type="Proteomes" id="UP000178089">
    <property type="component" value="Unassembled WGS sequence"/>
</dbReference>
<dbReference type="NCBIfam" id="TIGR01536">
    <property type="entry name" value="asn_synth_AEB"/>
    <property type="match status" value="1"/>
</dbReference>
<dbReference type="SUPFAM" id="SSF52402">
    <property type="entry name" value="Adenine nucleotide alpha hydrolases-like"/>
    <property type="match status" value="1"/>
</dbReference>
<dbReference type="PIRSF" id="PIRSF001589">
    <property type="entry name" value="Asn_synthetase_glu-h"/>
    <property type="match status" value="1"/>
</dbReference>
<keyword evidence="8" id="KW-0061">Asparagine biosynthesis</keyword>
<evidence type="ECO:0000313" key="12">
    <source>
        <dbReference type="EMBL" id="OHA29480.1"/>
    </source>
</evidence>
<evidence type="ECO:0000256" key="6">
    <source>
        <dbReference type="ARBA" id="ARBA00022962"/>
    </source>
</evidence>
<keyword evidence="8" id="KW-0028">Amino-acid biosynthesis</keyword>
<feature type="binding site" evidence="9">
    <location>
        <position position="258"/>
    </location>
    <ligand>
        <name>ATP</name>
        <dbReference type="ChEBI" id="CHEBI:30616"/>
    </ligand>
</feature>
<dbReference type="Gene3D" id="3.40.50.620">
    <property type="entry name" value="HUPs"/>
    <property type="match status" value="1"/>
</dbReference>
<evidence type="ECO:0000256" key="5">
    <source>
        <dbReference type="ARBA" id="ARBA00022840"/>
    </source>
</evidence>
<dbReference type="InterPro" id="IPR017932">
    <property type="entry name" value="GATase_2_dom"/>
</dbReference>
<reference evidence="12 13" key="1">
    <citation type="journal article" date="2016" name="Nat. Commun.">
        <title>Thousands of microbial genomes shed light on interconnected biogeochemical processes in an aquifer system.</title>
        <authorList>
            <person name="Anantharaman K."/>
            <person name="Brown C.T."/>
            <person name="Hug L.A."/>
            <person name="Sharon I."/>
            <person name="Castelle C.J."/>
            <person name="Probst A.J."/>
            <person name="Thomas B.C."/>
            <person name="Singh A."/>
            <person name="Wilkins M.J."/>
            <person name="Karaoz U."/>
            <person name="Brodie E.L."/>
            <person name="Williams K.H."/>
            <person name="Hubbard S.S."/>
            <person name="Banfield J.F."/>
        </authorList>
    </citation>
    <scope>NUCLEOTIDE SEQUENCE [LARGE SCALE GENOMIC DNA]</scope>
</reference>
<feature type="domain" description="Glutamine amidotransferase type-2" evidence="11">
    <location>
        <begin position="2"/>
        <end position="211"/>
    </location>
</feature>
<evidence type="ECO:0000313" key="13">
    <source>
        <dbReference type="Proteomes" id="UP000178089"/>
    </source>
</evidence>
<dbReference type="InterPro" id="IPR051786">
    <property type="entry name" value="ASN_synthetase/amidase"/>
</dbReference>
<dbReference type="GO" id="GO:0004066">
    <property type="term" value="F:asparagine synthase (glutamine-hydrolyzing) activity"/>
    <property type="evidence" value="ECO:0007669"/>
    <property type="project" value="UniProtKB-EC"/>
</dbReference>
<dbReference type="PANTHER" id="PTHR43284">
    <property type="entry name" value="ASPARAGINE SYNTHETASE (GLUTAMINE-HYDROLYZING)"/>
    <property type="match status" value="1"/>
</dbReference>
<evidence type="ECO:0000259" key="11">
    <source>
        <dbReference type="PROSITE" id="PS51278"/>
    </source>
</evidence>
<comment type="caution">
    <text evidence="12">The sequence shown here is derived from an EMBL/GenBank/DDBJ whole genome shotgun (WGS) entry which is preliminary data.</text>
</comment>
<dbReference type="Pfam" id="PF13537">
    <property type="entry name" value="GATase_7"/>
    <property type="match status" value="1"/>
</dbReference>
<evidence type="ECO:0000256" key="2">
    <source>
        <dbReference type="ARBA" id="ARBA00005752"/>
    </source>
</evidence>
<evidence type="ECO:0000256" key="10">
    <source>
        <dbReference type="PIRSR" id="PIRSR001589-3"/>
    </source>
</evidence>
<dbReference type="InterPro" id="IPR006426">
    <property type="entry name" value="Asn_synth_AEB"/>
</dbReference>
<evidence type="ECO:0000256" key="1">
    <source>
        <dbReference type="ARBA" id="ARBA00005187"/>
    </source>
</evidence>
<dbReference type="Pfam" id="PF00733">
    <property type="entry name" value="Asn_synthase"/>
    <property type="match status" value="1"/>
</dbReference>
<comment type="pathway">
    <text evidence="1">Amino-acid biosynthesis; L-asparagine biosynthesis; L-asparagine from L-aspartate (L-Gln route): step 1/1.</text>
</comment>
<protein>
    <recommendedName>
        <fullName evidence="3">asparagine synthase (glutamine-hydrolyzing)</fullName>
        <ecNumber evidence="3">6.3.5.4</ecNumber>
    </recommendedName>
</protein>
<feature type="binding site" evidence="9">
    <location>
        <begin position="356"/>
        <end position="357"/>
    </location>
    <ligand>
        <name>ATP</name>
        <dbReference type="ChEBI" id="CHEBI:30616"/>
    </ligand>
</feature>
<evidence type="ECO:0000256" key="8">
    <source>
        <dbReference type="PIRSR" id="PIRSR001589-1"/>
    </source>
</evidence>
<dbReference type="PROSITE" id="PS51278">
    <property type="entry name" value="GATASE_TYPE_2"/>
    <property type="match status" value="1"/>
</dbReference>
<dbReference type="CDD" id="cd01991">
    <property type="entry name" value="Asn_synthase_B_C"/>
    <property type="match status" value="1"/>
</dbReference>
<dbReference type="InterPro" id="IPR001962">
    <property type="entry name" value="Asn_synthase"/>
</dbReference>
<keyword evidence="5 9" id="KW-0067">ATP-binding</keyword>
<evidence type="ECO:0000256" key="7">
    <source>
        <dbReference type="ARBA" id="ARBA00048741"/>
    </source>
</evidence>
<comment type="catalytic activity">
    <reaction evidence="7">
        <text>L-aspartate + L-glutamine + ATP + H2O = L-asparagine + L-glutamate + AMP + diphosphate + H(+)</text>
        <dbReference type="Rhea" id="RHEA:12228"/>
        <dbReference type="ChEBI" id="CHEBI:15377"/>
        <dbReference type="ChEBI" id="CHEBI:15378"/>
        <dbReference type="ChEBI" id="CHEBI:29985"/>
        <dbReference type="ChEBI" id="CHEBI:29991"/>
        <dbReference type="ChEBI" id="CHEBI:30616"/>
        <dbReference type="ChEBI" id="CHEBI:33019"/>
        <dbReference type="ChEBI" id="CHEBI:58048"/>
        <dbReference type="ChEBI" id="CHEBI:58359"/>
        <dbReference type="ChEBI" id="CHEBI:456215"/>
        <dbReference type="EC" id="6.3.5.4"/>
    </reaction>
</comment>
<dbReference type="GO" id="GO:0006529">
    <property type="term" value="P:asparagine biosynthetic process"/>
    <property type="evidence" value="ECO:0007669"/>
    <property type="project" value="UniProtKB-KW"/>
</dbReference>
<keyword evidence="6 8" id="KW-0315">Glutamine amidotransferase</keyword>
<gene>
    <name evidence="12" type="ORF">A3F51_00380</name>
</gene>
<dbReference type="EC" id="6.3.5.4" evidence="3"/>
<evidence type="ECO:0000256" key="4">
    <source>
        <dbReference type="ARBA" id="ARBA00022741"/>
    </source>
</evidence>
<dbReference type="InterPro" id="IPR029055">
    <property type="entry name" value="Ntn_hydrolases_N"/>
</dbReference>
<accession>A0A1G2N048</accession>
<sequence length="594" mass="68326">MCGIIAIAGKNVSVIKDEGVEKMLSCLSLRGPDEKDFMRTAETIFGQTRLSIVDLVGGHQPMRDNTYPYTIVFNGEIYGYKELREALENQGHVFVTHSDTEVILKTYAEYGKKCVDYLDGMFAFALWDEGKKELFIARDRFGKKPLYYTIEKEMIYIASEIKALFAVGIRGEIDPEAIDNYLTLMYIPPWKSVYKNIHVLPPAHRGIYKNGKLETDRYWELQDKPLTVSYDEAKAEIKKLFDGAVKKRMVADVEIGSLLSGGVDSTLVTAYAQKYAVHPLKTFSVGYEGYINELPFAETASKKIGTDHHTLQATSDLTHELEKVISYLDEPHADSSNFPQHLVSELASTQVKVALSGDGADEIFLGYGWYWKYRNTSKIVRLKNFIFSNPFREHLKTMQIFSDKERKHLWKNPTPVNDDVIEESVKKIRKNDVRKINLFDLTTYLPGQLLTKVDRTSMMHSLEIRSPFLDHKLAKYAYNLPLQYKTDGKNGKIILKDILAEIMPRDFVYRRKQGFGAPVKEWLRTEKMENFAKNKLGEKALIYEFLKKKEVDSLLGCFYGKKDDSKCLRIWTLLCLELWLRSRTSETSRMLNVV</sequence>
<evidence type="ECO:0000256" key="9">
    <source>
        <dbReference type="PIRSR" id="PIRSR001589-2"/>
    </source>
</evidence>
<dbReference type="PANTHER" id="PTHR43284:SF1">
    <property type="entry name" value="ASPARAGINE SYNTHETASE"/>
    <property type="match status" value="1"/>
</dbReference>
<dbReference type="InterPro" id="IPR014729">
    <property type="entry name" value="Rossmann-like_a/b/a_fold"/>
</dbReference>
<comment type="similarity">
    <text evidence="2">Belongs to the asparagine synthetase family.</text>
</comment>
<organism evidence="12 13">
    <name type="scientific">Candidatus Taylorbacteria bacterium RIFCSPHIGHO2_12_FULL_45_16</name>
    <dbReference type="NCBI Taxonomy" id="1802315"/>
    <lineage>
        <taxon>Bacteria</taxon>
        <taxon>Candidatus Tayloriibacteriota</taxon>
    </lineage>
</organism>
<dbReference type="EMBL" id="MHRT01000004">
    <property type="protein sequence ID" value="OHA29480.1"/>
    <property type="molecule type" value="Genomic_DNA"/>
</dbReference>
<dbReference type="AlphaFoldDB" id="A0A1G2N048"/>
<dbReference type="CDD" id="cd00712">
    <property type="entry name" value="AsnB"/>
    <property type="match status" value="1"/>
</dbReference>
<name>A0A1G2N048_9BACT</name>
<keyword evidence="4 9" id="KW-0547">Nucleotide-binding</keyword>
<dbReference type="STRING" id="1802315.A3F51_00380"/>
<feature type="site" description="Important for beta-aspartyl-AMP intermediate formation" evidence="10">
    <location>
        <position position="358"/>
    </location>
</feature>
<dbReference type="SUPFAM" id="SSF56235">
    <property type="entry name" value="N-terminal nucleophile aminohydrolases (Ntn hydrolases)"/>
    <property type="match status" value="1"/>
</dbReference>